<dbReference type="Proteomes" id="UP000326780">
    <property type="component" value="Chromosome"/>
</dbReference>
<dbReference type="RefSeq" id="WP_153283225.1">
    <property type="nucleotide sequence ID" value="NZ_CP045644.1"/>
</dbReference>
<name>A0A5Q0M4Y9_VARPD</name>
<protein>
    <submittedName>
        <fullName evidence="1">Uncharacterized protein</fullName>
    </submittedName>
</protein>
<proteinExistence type="predicted"/>
<organism evidence="1 2">
    <name type="scientific">Variovorax paradoxus</name>
    <dbReference type="NCBI Taxonomy" id="34073"/>
    <lineage>
        <taxon>Bacteria</taxon>
        <taxon>Pseudomonadati</taxon>
        <taxon>Pseudomonadota</taxon>
        <taxon>Betaproteobacteria</taxon>
        <taxon>Burkholderiales</taxon>
        <taxon>Comamonadaceae</taxon>
        <taxon>Variovorax</taxon>
    </lineage>
</organism>
<evidence type="ECO:0000313" key="1">
    <source>
        <dbReference type="EMBL" id="QFZ84603.1"/>
    </source>
</evidence>
<gene>
    <name evidence="1" type="ORF">GFK26_18420</name>
</gene>
<reference evidence="1 2" key="1">
    <citation type="submission" date="2019-10" db="EMBL/GenBank/DDBJ databases">
        <title>Complete genome sequence of Variovorax paradoxus 5C-2.</title>
        <authorList>
            <person name="Gogoleva N.E."/>
            <person name="Balkin A.S."/>
        </authorList>
    </citation>
    <scope>NUCLEOTIDE SEQUENCE [LARGE SCALE GENOMIC DNA]</scope>
    <source>
        <strain evidence="1 2">5C-2</strain>
    </source>
</reference>
<accession>A0A5Q0M4Y9</accession>
<sequence>MRLLIAIRDARDGKHLVPVETDASDIEGVRRVAAASFAPLSHNGAPPRAVLIGIPGGKQ</sequence>
<dbReference type="EMBL" id="CP045644">
    <property type="protein sequence ID" value="QFZ84603.1"/>
    <property type="molecule type" value="Genomic_DNA"/>
</dbReference>
<dbReference type="AlphaFoldDB" id="A0A5Q0M4Y9"/>
<evidence type="ECO:0000313" key="2">
    <source>
        <dbReference type="Proteomes" id="UP000326780"/>
    </source>
</evidence>